<evidence type="ECO:0000313" key="2">
    <source>
        <dbReference type="EMBL" id="UQX89453.1"/>
    </source>
</evidence>
<organism evidence="2 3">
    <name type="scientific">Jatrophihabitans telluris</name>
    <dbReference type="NCBI Taxonomy" id="2038343"/>
    <lineage>
        <taxon>Bacteria</taxon>
        <taxon>Bacillati</taxon>
        <taxon>Actinomycetota</taxon>
        <taxon>Actinomycetes</taxon>
        <taxon>Jatrophihabitantales</taxon>
        <taxon>Jatrophihabitantaceae</taxon>
        <taxon>Jatrophihabitans</taxon>
    </lineage>
</organism>
<dbReference type="InterPro" id="IPR002035">
    <property type="entry name" value="VWF_A"/>
</dbReference>
<dbReference type="InterPro" id="IPR036465">
    <property type="entry name" value="vWFA_dom_sf"/>
</dbReference>
<dbReference type="EMBL" id="CP097332">
    <property type="protein sequence ID" value="UQX89453.1"/>
    <property type="molecule type" value="Genomic_DNA"/>
</dbReference>
<reference evidence="2" key="2">
    <citation type="submission" date="2022-05" db="EMBL/GenBank/DDBJ databases">
        <authorList>
            <person name="Kim J.-S."/>
            <person name="Lee K."/>
            <person name="Suh M."/>
            <person name="Eom M."/>
            <person name="Kim J.-S."/>
            <person name="Kim D.-S."/>
            <person name="Ko S.-H."/>
            <person name="Shin Y."/>
            <person name="Lee J.-S."/>
        </authorList>
    </citation>
    <scope>NUCLEOTIDE SEQUENCE</scope>
    <source>
        <strain evidence="2">N237</strain>
    </source>
</reference>
<dbReference type="CDD" id="cd00198">
    <property type="entry name" value="vWFA"/>
    <property type="match status" value="1"/>
</dbReference>
<accession>A0ABY4R126</accession>
<protein>
    <submittedName>
        <fullName evidence="2">VWA domain-containing protein</fullName>
    </submittedName>
</protein>
<dbReference type="SUPFAM" id="SSF53300">
    <property type="entry name" value="vWA-like"/>
    <property type="match status" value="1"/>
</dbReference>
<dbReference type="Proteomes" id="UP001056336">
    <property type="component" value="Chromosome"/>
</dbReference>
<evidence type="ECO:0000259" key="1">
    <source>
        <dbReference type="SMART" id="SM00327"/>
    </source>
</evidence>
<dbReference type="Pfam" id="PF13519">
    <property type="entry name" value="VWA_2"/>
    <property type="match status" value="1"/>
</dbReference>
<keyword evidence="3" id="KW-1185">Reference proteome</keyword>
<reference evidence="2" key="1">
    <citation type="journal article" date="2018" name="Int. J. Syst. Evol. Microbiol.">
        <title>Jatrophihabitans telluris sp. nov., isolated from sediment soil of lava forest wetlands and the emended description of the genus Jatrophihabitans.</title>
        <authorList>
            <person name="Lee K.C."/>
            <person name="Suh M.K."/>
            <person name="Eom M.K."/>
            <person name="Kim K.K."/>
            <person name="Kim J.S."/>
            <person name="Kim D.S."/>
            <person name="Ko S.H."/>
            <person name="Shin Y.K."/>
            <person name="Lee J.S."/>
        </authorList>
    </citation>
    <scope>NUCLEOTIDE SEQUENCE</scope>
    <source>
        <strain evidence="2">N237</strain>
    </source>
</reference>
<feature type="domain" description="VWFA" evidence="1">
    <location>
        <begin position="459"/>
        <end position="641"/>
    </location>
</feature>
<dbReference type="SMART" id="SM00327">
    <property type="entry name" value="VWA"/>
    <property type="match status" value="1"/>
</dbReference>
<dbReference type="RefSeq" id="WP_249773349.1">
    <property type="nucleotide sequence ID" value="NZ_CP097332.1"/>
</dbReference>
<evidence type="ECO:0000313" key="3">
    <source>
        <dbReference type="Proteomes" id="UP001056336"/>
    </source>
</evidence>
<gene>
    <name evidence="2" type="ORF">M6D93_05460</name>
</gene>
<proteinExistence type="predicted"/>
<sequence length="656" mass="72651">MPFRYGAWHGGPDPLEAPYDIRRALDEMGDDVLAGMSPRSALSRLMRQGTTGSNGLEALRQRARRRAKELRNSGRLNGTLDQVRELLDKALEAERAALFPDPDDLARMAEAELDNLPEDTARAVRDLADYQWRSPEAAQAYQEISELLRSEVLDAQFAGMRQALSNPDPQAMQAIREMMHDLNEMLDADARGEHTQEQFADFMDKHGEFFPENPENLAELVDSLARRAAAAERLMNSLSAEQRAELGELMEQALAQSGLAGEMSRLQQSLRAARPDLRWTGRERMNGDQPMGYADGTSALSELADLDELADLALQDYPGASLGDIDEELVQRALGQGAVTDLEQLKRIEQELRRQGYLDQGGEGLQLSPKALRRLGSTALRRVFAQLESGGRGDHDVRDAGAAGEITGASRAWQFGDEQPLDVVRTVRNAVLRGEGRSGARVRFQPEDFEVVETERRSSAAVALLVDMSYSMELRGSWGEAKTTALALHALVTMKYPQDAIEIIGFADYARTMSPRDLVDHDWQAVQGTNLQHALMLARRHLDRHRDAEPVILVITDGEPTAHLAPDGFSEFSWPPSDETIAATLAEVERCTRRGATINVFMLDDEPRLVNFMHEVGQRNGGRVFLPKTGALGEYVVSDYLSARGGRRRGGSRRAG</sequence>
<name>A0ABY4R126_9ACTN</name>
<dbReference type="Gene3D" id="3.40.50.410">
    <property type="entry name" value="von Willebrand factor, type A domain"/>
    <property type="match status" value="1"/>
</dbReference>